<gene>
    <name evidence="1" type="ORF">GPM918_LOCUS19130</name>
    <name evidence="2" type="ORF">SRO942_LOCUS19130</name>
</gene>
<evidence type="ECO:0000313" key="1">
    <source>
        <dbReference type="EMBL" id="CAF1108882.1"/>
    </source>
</evidence>
<accession>A0A814PP70</accession>
<keyword evidence="3" id="KW-1185">Reference proteome</keyword>
<sequence length="244" mass="28050">MYGLFENRRAFSINNYSVLHTELNIICKIATSNNYLSSFVEMLIGIKISKWYNKSDMCIDTGTNKKKKMFIEVPFVENSTRMFKSDLQKFTSQIRPDSQLTISEKSSVSVQNLFNFKNKIPNCLQSDVVYNVQCKDCGYGKTKRQAYRRLYEYGLSEDTYRFQSQSLSSMNSSSMPASTQSVKTARAAKIKATQKMTQQVKLMNASDQKILKEIDDYSDTNIKDGKSALQKHVEDTSHTIDWEN</sequence>
<organism evidence="1 3">
    <name type="scientific">Didymodactylos carnosus</name>
    <dbReference type="NCBI Taxonomy" id="1234261"/>
    <lineage>
        <taxon>Eukaryota</taxon>
        <taxon>Metazoa</taxon>
        <taxon>Spiralia</taxon>
        <taxon>Gnathifera</taxon>
        <taxon>Rotifera</taxon>
        <taxon>Eurotatoria</taxon>
        <taxon>Bdelloidea</taxon>
        <taxon>Philodinida</taxon>
        <taxon>Philodinidae</taxon>
        <taxon>Didymodactylos</taxon>
    </lineage>
</organism>
<evidence type="ECO:0000313" key="3">
    <source>
        <dbReference type="Proteomes" id="UP000663829"/>
    </source>
</evidence>
<reference evidence="1" key="1">
    <citation type="submission" date="2021-02" db="EMBL/GenBank/DDBJ databases">
        <authorList>
            <person name="Nowell W R."/>
        </authorList>
    </citation>
    <scope>NUCLEOTIDE SEQUENCE</scope>
</reference>
<comment type="caution">
    <text evidence="1">The sequence shown here is derived from an EMBL/GenBank/DDBJ whole genome shotgun (WGS) entry which is preliminary data.</text>
</comment>
<dbReference type="AlphaFoldDB" id="A0A814PP70"/>
<dbReference type="EMBL" id="CAJNOQ010005711">
    <property type="protein sequence ID" value="CAF1108882.1"/>
    <property type="molecule type" value="Genomic_DNA"/>
</dbReference>
<proteinExistence type="predicted"/>
<evidence type="ECO:0000313" key="2">
    <source>
        <dbReference type="EMBL" id="CAF3873442.1"/>
    </source>
</evidence>
<name>A0A814PP70_9BILA</name>
<dbReference type="Proteomes" id="UP000681722">
    <property type="component" value="Unassembled WGS sequence"/>
</dbReference>
<dbReference type="EMBL" id="CAJOBC010005712">
    <property type="protein sequence ID" value="CAF3873442.1"/>
    <property type="molecule type" value="Genomic_DNA"/>
</dbReference>
<dbReference type="Proteomes" id="UP000663829">
    <property type="component" value="Unassembled WGS sequence"/>
</dbReference>
<feature type="non-terminal residue" evidence="1">
    <location>
        <position position="244"/>
    </location>
</feature>
<protein>
    <submittedName>
        <fullName evidence="1">Uncharacterized protein</fullName>
    </submittedName>
</protein>